<comment type="similarity">
    <text evidence="2 7">Belongs to the methyltransferase superfamily.</text>
</comment>
<evidence type="ECO:0000313" key="8">
    <source>
        <dbReference type="EMBL" id="KAJ0186631.1"/>
    </source>
</evidence>
<dbReference type="EC" id="2.1.1.-" evidence="7"/>
<keyword evidence="4 7" id="KW-0735">Signal-anchor</keyword>
<comment type="caution">
    <text evidence="8">The sequence shown here is derived from an EMBL/GenBank/DDBJ whole genome shotgun (WGS) entry which is preliminary data.</text>
</comment>
<dbReference type="GO" id="GO:0012505">
    <property type="term" value="C:endomembrane system"/>
    <property type="evidence" value="ECO:0007669"/>
    <property type="project" value="UniProtKB-SubCell"/>
</dbReference>
<dbReference type="GO" id="GO:0032259">
    <property type="term" value="P:methylation"/>
    <property type="evidence" value="ECO:0007669"/>
    <property type="project" value="UniProtKB-KW"/>
</dbReference>
<sequence length="204" mass="23037">MNLLNPLHAFSLFLKDTRPQSDTNILIWYNNVLRTKLAEVKGHQNWVKVTGEYLSFPGGGNQFKNGALHYIDHIKKSLPDIRWGKRTRVILDVGCGVASFGGYLFDRDVFTMSFAPKDEHESQVQFALERGIPAISAVMDCPSLVKSLMPFTGLVAESHGTLKVENFYWSSTVSYDLVGILFSLLLQFTQKLQKMLKYGKVCLN</sequence>
<dbReference type="GO" id="GO:0008168">
    <property type="term" value="F:methyltransferase activity"/>
    <property type="evidence" value="ECO:0007669"/>
    <property type="project" value="UniProtKB-UniRule"/>
</dbReference>
<keyword evidence="3 7" id="KW-0489">Methyltransferase</keyword>
<dbReference type="SUPFAM" id="SSF53335">
    <property type="entry name" value="S-adenosyl-L-methionine-dependent methyltransferases"/>
    <property type="match status" value="1"/>
</dbReference>
<keyword evidence="9" id="KW-1185">Reference proteome</keyword>
<dbReference type="GO" id="GO:0016020">
    <property type="term" value="C:membrane"/>
    <property type="evidence" value="ECO:0007669"/>
    <property type="project" value="UniProtKB-SubCell"/>
</dbReference>
<dbReference type="PANTHER" id="PTHR10108">
    <property type="entry name" value="SAM-DEPENDENT METHYLTRANSFERASE"/>
    <property type="match status" value="1"/>
</dbReference>
<evidence type="ECO:0000256" key="4">
    <source>
        <dbReference type="ARBA" id="ARBA00022968"/>
    </source>
</evidence>
<accession>A0A9R1UGA5</accession>
<dbReference type="InterPro" id="IPR004159">
    <property type="entry name" value="Put_SAM_MeTrfase"/>
</dbReference>
<dbReference type="PANTHER" id="PTHR10108:SF1112">
    <property type="entry name" value="METHYLTRANSFERASE"/>
    <property type="match status" value="1"/>
</dbReference>
<organism evidence="8 9">
    <name type="scientific">Lactuca sativa</name>
    <name type="common">Garden lettuce</name>
    <dbReference type="NCBI Taxonomy" id="4236"/>
    <lineage>
        <taxon>Eukaryota</taxon>
        <taxon>Viridiplantae</taxon>
        <taxon>Streptophyta</taxon>
        <taxon>Embryophyta</taxon>
        <taxon>Tracheophyta</taxon>
        <taxon>Spermatophyta</taxon>
        <taxon>Magnoliopsida</taxon>
        <taxon>eudicotyledons</taxon>
        <taxon>Gunneridae</taxon>
        <taxon>Pentapetalae</taxon>
        <taxon>asterids</taxon>
        <taxon>campanulids</taxon>
        <taxon>Asterales</taxon>
        <taxon>Asteraceae</taxon>
        <taxon>Cichorioideae</taxon>
        <taxon>Cichorieae</taxon>
        <taxon>Lactucinae</taxon>
        <taxon>Lactuca</taxon>
    </lineage>
</organism>
<evidence type="ECO:0000256" key="5">
    <source>
        <dbReference type="ARBA" id="ARBA00023180"/>
    </source>
</evidence>
<keyword evidence="5 7" id="KW-0325">Glycoprotein</keyword>
<protein>
    <recommendedName>
        <fullName evidence="7">Methyltransferase</fullName>
        <ecNumber evidence="7">2.1.1.-</ecNumber>
    </recommendedName>
</protein>
<gene>
    <name evidence="8" type="ORF">LSAT_V11C900489250</name>
</gene>
<dbReference type="AlphaFoldDB" id="A0A9R1UGA5"/>
<evidence type="ECO:0000256" key="1">
    <source>
        <dbReference type="ARBA" id="ARBA00004606"/>
    </source>
</evidence>
<evidence type="ECO:0000256" key="3">
    <source>
        <dbReference type="ARBA" id="ARBA00022603"/>
    </source>
</evidence>
<comment type="subcellular location">
    <subcellularLocation>
        <location evidence="6">Endomembrane system</location>
        <topology evidence="6">Single-pass membrane protein</topology>
    </subcellularLocation>
    <subcellularLocation>
        <location evidence="1 7">Membrane</location>
        <topology evidence="1 7">Single-pass type II membrane protein</topology>
    </subcellularLocation>
</comment>
<proteinExistence type="inferred from homology"/>
<evidence type="ECO:0000256" key="7">
    <source>
        <dbReference type="RuleBase" id="RU366043"/>
    </source>
</evidence>
<dbReference type="EMBL" id="NBSK02000009">
    <property type="protein sequence ID" value="KAJ0186631.1"/>
    <property type="molecule type" value="Genomic_DNA"/>
</dbReference>
<keyword evidence="7" id="KW-0808">Transferase</keyword>
<evidence type="ECO:0000313" key="9">
    <source>
        <dbReference type="Proteomes" id="UP000235145"/>
    </source>
</evidence>
<dbReference type="InterPro" id="IPR029063">
    <property type="entry name" value="SAM-dependent_MTases_sf"/>
</dbReference>
<reference evidence="8 9" key="1">
    <citation type="journal article" date="2017" name="Nat. Commun.">
        <title>Genome assembly with in vitro proximity ligation data and whole-genome triplication in lettuce.</title>
        <authorList>
            <person name="Reyes-Chin-Wo S."/>
            <person name="Wang Z."/>
            <person name="Yang X."/>
            <person name="Kozik A."/>
            <person name="Arikit S."/>
            <person name="Song C."/>
            <person name="Xia L."/>
            <person name="Froenicke L."/>
            <person name="Lavelle D.O."/>
            <person name="Truco M.J."/>
            <person name="Xia R."/>
            <person name="Zhu S."/>
            <person name="Xu C."/>
            <person name="Xu H."/>
            <person name="Xu X."/>
            <person name="Cox K."/>
            <person name="Korf I."/>
            <person name="Meyers B.C."/>
            <person name="Michelmore R.W."/>
        </authorList>
    </citation>
    <scope>NUCLEOTIDE SEQUENCE [LARGE SCALE GENOMIC DNA]</scope>
    <source>
        <strain evidence="9">cv. Salinas</strain>
        <tissue evidence="8">Seedlings</tissue>
    </source>
</reference>
<dbReference type="Proteomes" id="UP000235145">
    <property type="component" value="Unassembled WGS sequence"/>
</dbReference>
<evidence type="ECO:0000256" key="6">
    <source>
        <dbReference type="ARBA" id="ARBA00037847"/>
    </source>
</evidence>
<keyword evidence="4 7" id="KW-0812">Transmembrane</keyword>
<dbReference type="Pfam" id="PF03141">
    <property type="entry name" value="Methyltransf_29"/>
    <property type="match status" value="1"/>
</dbReference>
<name>A0A9R1UGA5_LACSA</name>
<evidence type="ECO:0000256" key="2">
    <source>
        <dbReference type="ARBA" id="ARBA00008361"/>
    </source>
</evidence>